<feature type="chain" id="PRO_5046821991" description="Parvulin-like PPIase" evidence="9">
    <location>
        <begin position="30"/>
        <end position="298"/>
    </location>
</feature>
<accession>A0ABT2LSF0</accession>
<sequence>MHHSFRRFLLARAGAVAMIAVIGCAPSMAQEDQVVATLNGEPITETDLALAEQELDPQFSQLPEEQRRAAALSAVIDVRLFASEAEKQEIDQSEDFQRRIAFLRERALHSAFIDQNVVEPTTDEEVRARYDEEVAKLTPPEEVQARHILVESEEEAKEIIKQLDEGGDFAAIAEEKSKDGSANNGGDLGYFTKGRMVPEFEQAAFALEPGSYTKEPVKTQFGWHVIKVEDKRTQEPPALEQVENQIRSLVIRDKYIDAVASLRNAAEVDIPNEELKSSVDKLFRQQTGQQEEGGEAAE</sequence>
<evidence type="ECO:0000256" key="4">
    <source>
        <dbReference type="ARBA" id="ARBA00018370"/>
    </source>
</evidence>
<protein>
    <recommendedName>
        <fullName evidence="4">Parvulin-like PPIase</fullName>
        <ecNumber evidence="3">5.2.1.8</ecNumber>
    </recommendedName>
    <alternativeName>
        <fullName evidence="6">Peptidyl-prolyl cis-trans isomerase plp</fullName>
    </alternativeName>
    <alternativeName>
        <fullName evidence="7">Rotamase plp</fullName>
    </alternativeName>
</protein>
<feature type="signal peptide" evidence="9">
    <location>
        <begin position="1"/>
        <end position="29"/>
    </location>
</feature>
<dbReference type="PANTHER" id="PTHR47245:SF2">
    <property type="entry name" value="PEPTIDYL-PROLYL CIS-TRANS ISOMERASE HP_0175-RELATED"/>
    <property type="match status" value="1"/>
</dbReference>
<dbReference type="Pfam" id="PF13616">
    <property type="entry name" value="Rotamase_3"/>
    <property type="match status" value="1"/>
</dbReference>
<proteinExistence type="inferred from homology"/>
<name>A0ABT2LSF0_9HYPH</name>
<evidence type="ECO:0000256" key="8">
    <source>
        <dbReference type="PROSITE-ProRule" id="PRU00278"/>
    </source>
</evidence>
<keyword evidence="12" id="KW-1185">Reference proteome</keyword>
<dbReference type="InterPro" id="IPR000297">
    <property type="entry name" value="PPIase_PpiC"/>
</dbReference>
<evidence type="ECO:0000256" key="1">
    <source>
        <dbReference type="ARBA" id="ARBA00000971"/>
    </source>
</evidence>
<comment type="catalytic activity">
    <reaction evidence="1">
        <text>[protein]-peptidylproline (omega=180) = [protein]-peptidylproline (omega=0)</text>
        <dbReference type="Rhea" id="RHEA:16237"/>
        <dbReference type="Rhea" id="RHEA-COMP:10747"/>
        <dbReference type="Rhea" id="RHEA-COMP:10748"/>
        <dbReference type="ChEBI" id="CHEBI:83833"/>
        <dbReference type="ChEBI" id="CHEBI:83834"/>
        <dbReference type="EC" id="5.2.1.8"/>
    </reaction>
</comment>
<evidence type="ECO:0000313" key="11">
    <source>
        <dbReference type="EMBL" id="MCT7377467.1"/>
    </source>
</evidence>
<dbReference type="Gene3D" id="3.10.50.40">
    <property type="match status" value="1"/>
</dbReference>
<reference evidence="11 12" key="1">
    <citation type="submission" date="2022-09" db="EMBL/GenBank/DDBJ databases">
        <title>Chelativorans salina sp. nov., a novel slightly halophilic bacterium isolated from a saline lake sediment enrichment.</title>
        <authorList>
            <person name="Gao L."/>
            <person name="Fang B.-Z."/>
            <person name="Li W.-J."/>
        </authorList>
    </citation>
    <scope>NUCLEOTIDE SEQUENCE [LARGE SCALE GENOMIC DNA]</scope>
    <source>
        <strain evidence="11 12">EGI FJ00035</strain>
    </source>
</reference>
<evidence type="ECO:0000256" key="5">
    <source>
        <dbReference type="ARBA" id="ARBA00023110"/>
    </source>
</evidence>
<dbReference type="Gene3D" id="1.10.8.1040">
    <property type="match status" value="1"/>
</dbReference>
<dbReference type="RefSeq" id="WP_260905985.1">
    <property type="nucleotide sequence ID" value="NZ_JAOCZP010000007.1"/>
</dbReference>
<dbReference type="InterPro" id="IPR046357">
    <property type="entry name" value="PPIase_dom_sf"/>
</dbReference>
<keyword evidence="9" id="KW-0732">Signal</keyword>
<organism evidence="11 12">
    <name type="scientific">Chelativorans salis</name>
    <dbReference type="NCBI Taxonomy" id="2978478"/>
    <lineage>
        <taxon>Bacteria</taxon>
        <taxon>Pseudomonadati</taxon>
        <taxon>Pseudomonadota</taxon>
        <taxon>Alphaproteobacteria</taxon>
        <taxon>Hyphomicrobiales</taxon>
        <taxon>Phyllobacteriaceae</taxon>
        <taxon>Chelativorans</taxon>
    </lineage>
</organism>
<evidence type="ECO:0000256" key="9">
    <source>
        <dbReference type="SAM" id="SignalP"/>
    </source>
</evidence>
<dbReference type="SUPFAM" id="SSF54534">
    <property type="entry name" value="FKBP-like"/>
    <property type="match status" value="1"/>
</dbReference>
<dbReference type="PROSITE" id="PS51257">
    <property type="entry name" value="PROKAR_LIPOPROTEIN"/>
    <property type="match status" value="1"/>
</dbReference>
<dbReference type="InterPro" id="IPR050245">
    <property type="entry name" value="PrsA_foldase"/>
</dbReference>
<feature type="domain" description="PpiC" evidence="10">
    <location>
        <begin position="140"/>
        <end position="230"/>
    </location>
</feature>
<dbReference type="EMBL" id="JAOCZP010000007">
    <property type="protein sequence ID" value="MCT7377467.1"/>
    <property type="molecule type" value="Genomic_DNA"/>
</dbReference>
<evidence type="ECO:0000256" key="6">
    <source>
        <dbReference type="ARBA" id="ARBA00030642"/>
    </source>
</evidence>
<comment type="similarity">
    <text evidence="2">Belongs to the PpiC/parvulin rotamase family.</text>
</comment>
<dbReference type="PROSITE" id="PS50198">
    <property type="entry name" value="PPIC_PPIASE_2"/>
    <property type="match status" value="1"/>
</dbReference>
<gene>
    <name evidence="11" type="ORF">N5A92_20835</name>
</gene>
<keyword evidence="5 8" id="KW-0697">Rotamase</keyword>
<evidence type="ECO:0000259" key="10">
    <source>
        <dbReference type="PROSITE" id="PS50198"/>
    </source>
</evidence>
<evidence type="ECO:0000256" key="2">
    <source>
        <dbReference type="ARBA" id="ARBA00007656"/>
    </source>
</evidence>
<dbReference type="PANTHER" id="PTHR47245">
    <property type="entry name" value="PEPTIDYLPROLYL ISOMERASE"/>
    <property type="match status" value="1"/>
</dbReference>
<evidence type="ECO:0000256" key="3">
    <source>
        <dbReference type="ARBA" id="ARBA00013194"/>
    </source>
</evidence>
<comment type="caution">
    <text evidence="11">The sequence shown here is derived from an EMBL/GenBank/DDBJ whole genome shotgun (WGS) entry which is preliminary data.</text>
</comment>
<dbReference type="Proteomes" id="UP001320831">
    <property type="component" value="Unassembled WGS sequence"/>
</dbReference>
<evidence type="ECO:0000256" key="7">
    <source>
        <dbReference type="ARBA" id="ARBA00031484"/>
    </source>
</evidence>
<dbReference type="GO" id="GO:0003755">
    <property type="term" value="F:peptidyl-prolyl cis-trans isomerase activity"/>
    <property type="evidence" value="ECO:0007669"/>
    <property type="project" value="UniProtKB-EC"/>
</dbReference>
<dbReference type="EC" id="5.2.1.8" evidence="3"/>
<keyword evidence="8 11" id="KW-0413">Isomerase</keyword>
<evidence type="ECO:0000313" key="12">
    <source>
        <dbReference type="Proteomes" id="UP001320831"/>
    </source>
</evidence>